<dbReference type="EMBL" id="BARS01039433">
    <property type="protein sequence ID" value="GAG18853.1"/>
    <property type="molecule type" value="Genomic_DNA"/>
</dbReference>
<evidence type="ECO:0000313" key="1">
    <source>
        <dbReference type="EMBL" id="GAG18853.1"/>
    </source>
</evidence>
<reference evidence="1" key="1">
    <citation type="journal article" date="2014" name="Front. Microbiol.">
        <title>High frequency of phylogenetically diverse reductive dehalogenase-homologous genes in deep subseafloor sedimentary metagenomes.</title>
        <authorList>
            <person name="Kawai M."/>
            <person name="Futagami T."/>
            <person name="Toyoda A."/>
            <person name="Takaki Y."/>
            <person name="Nishi S."/>
            <person name="Hori S."/>
            <person name="Arai W."/>
            <person name="Tsubouchi T."/>
            <person name="Morono Y."/>
            <person name="Uchiyama I."/>
            <person name="Ito T."/>
            <person name="Fujiyama A."/>
            <person name="Inagaki F."/>
            <person name="Takami H."/>
        </authorList>
    </citation>
    <scope>NUCLEOTIDE SEQUENCE</scope>
    <source>
        <strain evidence="1">Expedition CK06-06</strain>
    </source>
</reference>
<accession>X0W2I8</accession>
<gene>
    <name evidence="1" type="ORF">S01H1_60212</name>
</gene>
<proteinExistence type="predicted"/>
<sequence length="31" mass="3684">PTTKTKEIIIEIIIVMISEDFRRCLYCGWVL</sequence>
<name>X0W2I8_9ZZZZ</name>
<organism evidence="1">
    <name type="scientific">marine sediment metagenome</name>
    <dbReference type="NCBI Taxonomy" id="412755"/>
    <lineage>
        <taxon>unclassified sequences</taxon>
        <taxon>metagenomes</taxon>
        <taxon>ecological metagenomes</taxon>
    </lineage>
</organism>
<comment type="caution">
    <text evidence="1">The sequence shown here is derived from an EMBL/GenBank/DDBJ whole genome shotgun (WGS) entry which is preliminary data.</text>
</comment>
<feature type="non-terminal residue" evidence="1">
    <location>
        <position position="1"/>
    </location>
</feature>
<protein>
    <submittedName>
        <fullName evidence="1">Uncharacterized protein</fullName>
    </submittedName>
</protein>
<dbReference type="AlphaFoldDB" id="X0W2I8"/>